<comment type="function">
    <text evidence="10">Serine protease involved in intramembrane proteolysis.</text>
</comment>
<keyword evidence="13" id="KW-1185">Reference proteome</keyword>
<dbReference type="EMBL" id="JBDFQZ010000008">
    <property type="protein sequence ID" value="KAK9698624.1"/>
    <property type="molecule type" value="Genomic_DNA"/>
</dbReference>
<evidence type="ECO:0000256" key="1">
    <source>
        <dbReference type="ARBA" id="ARBA00000156"/>
    </source>
</evidence>
<comment type="caution">
    <text evidence="12">The sequence shown here is derived from an EMBL/GenBank/DDBJ whole genome shotgun (WGS) entry which is preliminary data.</text>
</comment>
<feature type="transmembrane region" description="Helical" evidence="10">
    <location>
        <begin position="128"/>
        <end position="149"/>
    </location>
</feature>
<dbReference type="AlphaFoldDB" id="A0AAW1J696"/>
<proteinExistence type="inferred from homology"/>
<feature type="transmembrane region" description="Helical" evidence="10">
    <location>
        <begin position="185"/>
        <end position="203"/>
    </location>
</feature>
<evidence type="ECO:0000256" key="4">
    <source>
        <dbReference type="ARBA" id="ARBA00022670"/>
    </source>
</evidence>
<dbReference type="Proteomes" id="UP001443914">
    <property type="component" value="Unassembled WGS sequence"/>
</dbReference>
<dbReference type="Pfam" id="PF01694">
    <property type="entry name" value="Rhomboid"/>
    <property type="match status" value="1"/>
</dbReference>
<dbReference type="PANTHER" id="PTHR22936">
    <property type="entry name" value="RHOMBOID-RELATED"/>
    <property type="match status" value="1"/>
</dbReference>
<dbReference type="GO" id="GO:0006508">
    <property type="term" value="P:proteolysis"/>
    <property type="evidence" value="ECO:0007669"/>
    <property type="project" value="UniProtKB-KW"/>
</dbReference>
<sequence>MENRDIEKHRNNGQTYHQQNNHSNYYAQQQPPPSYYVTSTRRWRSWLVPMIVVANVAVFIVVMVVNNCPKNYFGLDDCFPKFLGRLSFQPLRENPLLGPSSQTLLKMGALQWDKVVHEHQRWRLLTCFWLHGGVFHLLANMLSLVFVGIRLEQEFGFVRIGLLYLVSGIGGAILSTLFLQRSVSVGASGALFGLLGAMLSDLITNWTTYQSKAAALFTLLFMIAIDLAIGILPIIDNFAHIGGFVTGFLLGFILLLRPQYGWLERHQLAEHARVKSKYLLYQQILFVLALAALIAGFVVGLVMLFQGKNGNDHCKWCHYIDCVPSSRWECGR</sequence>
<evidence type="ECO:0000259" key="11">
    <source>
        <dbReference type="Pfam" id="PF01694"/>
    </source>
</evidence>
<keyword evidence="7 10" id="KW-0720">Serine protease</keyword>
<dbReference type="EC" id="3.4.21.105" evidence="10"/>
<feature type="transmembrane region" description="Helical" evidence="10">
    <location>
        <begin position="46"/>
        <end position="65"/>
    </location>
</feature>
<evidence type="ECO:0000256" key="8">
    <source>
        <dbReference type="ARBA" id="ARBA00022989"/>
    </source>
</evidence>
<comment type="subcellular location">
    <subcellularLocation>
        <location evidence="2 10">Membrane</location>
        <topology evidence="2 10">Multi-pass membrane protein</topology>
    </subcellularLocation>
</comment>
<name>A0AAW1J696_SAPOF</name>
<dbReference type="InterPro" id="IPR022764">
    <property type="entry name" value="Peptidase_S54_rhomboid_dom"/>
</dbReference>
<dbReference type="FunFam" id="1.20.1540.10:FF:000019">
    <property type="entry name" value="RHOMBOID-like protein"/>
    <property type="match status" value="1"/>
</dbReference>
<dbReference type="Gene3D" id="1.20.1540.10">
    <property type="entry name" value="Rhomboid-like"/>
    <property type="match status" value="1"/>
</dbReference>
<keyword evidence="6 10" id="KW-0378">Hydrolase</keyword>
<gene>
    <name evidence="12" type="ORF">RND81_08G118600</name>
</gene>
<evidence type="ECO:0000313" key="13">
    <source>
        <dbReference type="Proteomes" id="UP001443914"/>
    </source>
</evidence>
<feature type="transmembrane region" description="Helical" evidence="10">
    <location>
        <begin position="215"/>
        <end position="235"/>
    </location>
</feature>
<keyword evidence="8 10" id="KW-1133">Transmembrane helix</keyword>
<evidence type="ECO:0000256" key="2">
    <source>
        <dbReference type="ARBA" id="ARBA00004141"/>
    </source>
</evidence>
<dbReference type="GO" id="GO:0005794">
    <property type="term" value="C:Golgi apparatus"/>
    <property type="evidence" value="ECO:0007669"/>
    <property type="project" value="UniProtKB-ARBA"/>
</dbReference>
<evidence type="ECO:0000256" key="7">
    <source>
        <dbReference type="ARBA" id="ARBA00022825"/>
    </source>
</evidence>
<feature type="transmembrane region" description="Helical" evidence="10">
    <location>
        <begin position="284"/>
        <end position="305"/>
    </location>
</feature>
<feature type="domain" description="Peptidase S54 rhomboid" evidence="11">
    <location>
        <begin position="119"/>
        <end position="255"/>
    </location>
</feature>
<dbReference type="InterPro" id="IPR002610">
    <property type="entry name" value="Peptidase_S54_rhomboid-like"/>
</dbReference>
<feature type="transmembrane region" description="Helical" evidence="10">
    <location>
        <begin position="161"/>
        <end position="179"/>
    </location>
</feature>
<organism evidence="12 13">
    <name type="scientific">Saponaria officinalis</name>
    <name type="common">Common soapwort</name>
    <name type="synonym">Lychnis saponaria</name>
    <dbReference type="NCBI Taxonomy" id="3572"/>
    <lineage>
        <taxon>Eukaryota</taxon>
        <taxon>Viridiplantae</taxon>
        <taxon>Streptophyta</taxon>
        <taxon>Embryophyta</taxon>
        <taxon>Tracheophyta</taxon>
        <taxon>Spermatophyta</taxon>
        <taxon>Magnoliopsida</taxon>
        <taxon>eudicotyledons</taxon>
        <taxon>Gunneridae</taxon>
        <taxon>Pentapetalae</taxon>
        <taxon>Caryophyllales</taxon>
        <taxon>Caryophyllaceae</taxon>
        <taxon>Caryophylleae</taxon>
        <taxon>Saponaria</taxon>
    </lineage>
</organism>
<evidence type="ECO:0000256" key="10">
    <source>
        <dbReference type="RuleBase" id="RU362115"/>
    </source>
</evidence>
<evidence type="ECO:0000256" key="6">
    <source>
        <dbReference type="ARBA" id="ARBA00022801"/>
    </source>
</evidence>
<comment type="catalytic activity">
    <reaction evidence="1 10">
        <text>Cleaves type-1 transmembrane domains using a catalytic dyad composed of serine and histidine that are contributed by different transmembrane domains.</text>
        <dbReference type="EC" id="3.4.21.105"/>
    </reaction>
</comment>
<dbReference type="SUPFAM" id="SSF144091">
    <property type="entry name" value="Rhomboid-like"/>
    <property type="match status" value="1"/>
</dbReference>
<evidence type="ECO:0000313" key="12">
    <source>
        <dbReference type="EMBL" id="KAK9698624.1"/>
    </source>
</evidence>
<dbReference type="InterPro" id="IPR035952">
    <property type="entry name" value="Rhomboid-like_sf"/>
</dbReference>
<feature type="transmembrane region" description="Helical" evidence="10">
    <location>
        <begin position="241"/>
        <end position="263"/>
    </location>
</feature>
<evidence type="ECO:0000256" key="9">
    <source>
        <dbReference type="ARBA" id="ARBA00023136"/>
    </source>
</evidence>
<keyword evidence="5 10" id="KW-0812">Transmembrane</keyword>
<reference evidence="12" key="1">
    <citation type="submission" date="2024-03" db="EMBL/GenBank/DDBJ databases">
        <title>WGS assembly of Saponaria officinalis var. Norfolk2.</title>
        <authorList>
            <person name="Jenkins J."/>
            <person name="Shu S."/>
            <person name="Grimwood J."/>
            <person name="Barry K."/>
            <person name="Goodstein D."/>
            <person name="Schmutz J."/>
            <person name="Leebens-Mack J."/>
            <person name="Osbourn A."/>
        </authorList>
    </citation>
    <scope>NUCLEOTIDE SEQUENCE [LARGE SCALE GENOMIC DNA]</scope>
    <source>
        <strain evidence="12">JIC</strain>
    </source>
</reference>
<protein>
    <recommendedName>
        <fullName evidence="10">RHOMBOID-like protein</fullName>
        <ecNumber evidence="10">3.4.21.105</ecNumber>
    </recommendedName>
</protein>
<keyword evidence="9 10" id="KW-0472">Membrane</keyword>
<evidence type="ECO:0000256" key="5">
    <source>
        <dbReference type="ARBA" id="ARBA00022692"/>
    </source>
</evidence>
<dbReference type="GO" id="GO:0016020">
    <property type="term" value="C:membrane"/>
    <property type="evidence" value="ECO:0007669"/>
    <property type="project" value="UniProtKB-SubCell"/>
</dbReference>
<accession>A0AAW1J696</accession>
<dbReference type="PANTHER" id="PTHR22936:SF69">
    <property type="entry name" value="RHOMBOID-LIKE PROTEIN"/>
    <property type="match status" value="1"/>
</dbReference>
<comment type="similarity">
    <text evidence="3 10">Belongs to the peptidase S54 family.</text>
</comment>
<dbReference type="GO" id="GO:0004252">
    <property type="term" value="F:serine-type endopeptidase activity"/>
    <property type="evidence" value="ECO:0007669"/>
    <property type="project" value="InterPro"/>
</dbReference>
<keyword evidence="4 10" id="KW-0645">Protease</keyword>
<evidence type="ECO:0000256" key="3">
    <source>
        <dbReference type="ARBA" id="ARBA00009045"/>
    </source>
</evidence>